<dbReference type="AlphaFoldDB" id="A0A8W8M4M5"/>
<evidence type="ECO:0000256" key="2">
    <source>
        <dbReference type="SAM" id="Phobius"/>
    </source>
</evidence>
<protein>
    <submittedName>
        <fullName evidence="4">Uncharacterized protein</fullName>
    </submittedName>
</protein>
<feature type="region of interest" description="Disordered" evidence="1">
    <location>
        <begin position="179"/>
        <end position="217"/>
    </location>
</feature>
<reference evidence="4" key="1">
    <citation type="submission" date="2022-08" db="UniProtKB">
        <authorList>
            <consortium name="EnsemblMetazoa"/>
        </authorList>
    </citation>
    <scope>IDENTIFICATION</scope>
    <source>
        <strain evidence="4">05x7-T-G4-1.051#20</strain>
    </source>
</reference>
<evidence type="ECO:0000313" key="5">
    <source>
        <dbReference type="Proteomes" id="UP000005408"/>
    </source>
</evidence>
<keyword evidence="2" id="KW-0472">Membrane</keyword>
<organism evidence="4 5">
    <name type="scientific">Magallana gigas</name>
    <name type="common">Pacific oyster</name>
    <name type="synonym">Crassostrea gigas</name>
    <dbReference type="NCBI Taxonomy" id="29159"/>
    <lineage>
        <taxon>Eukaryota</taxon>
        <taxon>Metazoa</taxon>
        <taxon>Spiralia</taxon>
        <taxon>Lophotrochozoa</taxon>
        <taxon>Mollusca</taxon>
        <taxon>Bivalvia</taxon>
        <taxon>Autobranchia</taxon>
        <taxon>Pteriomorphia</taxon>
        <taxon>Ostreida</taxon>
        <taxon>Ostreoidea</taxon>
        <taxon>Ostreidae</taxon>
        <taxon>Magallana</taxon>
    </lineage>
</organism>
<keyword evidence="5" id="KW-1185">Reference proteome</keyword>
<feature type="region of interest" description="Disordered" evidence="1">
    <location>
        <begin position="80"/>
        <end position="123"/>
    </location>
</feature>
<name>A0A8W8M4M5_MAGGI</name>
<dbReference type="EnsemblMetazoa" id="G31279.6">
    <property type="protein sequence ID" value="G31279.6:cds"/>
    <property type="gene ID" value="G31279"/>
</dbReference>
<evidence type="ECO:0000256" key="3">
    <source>
        <dbReference type="SAM" id="SignalP"/>
    </source>
</evidence>
<feature type="compositionally biased region" description="Low complexity" evidence="1">
    <location>
        <begin position="81"/>
        <end position="95"/>
    </location>
</feature>
<feature type="chain" id="PRO_5042431785" evidence="3">
    <location>
        <begin position="25"/>
        <end position="217"/>
    </location>
</feature>
<proteinExistence type="predicted"/>
<evidence type="ECO:0000313" key="4">
    <source>
        <dbReference type="EnsemblMetazoa" id="G31279.2:cds"/>
    </source>
</evidence>
<feature type="signal peptide" evidence="3">
    <location>
        <begin position="1"/>
        <end position="24"/>
    </location>
</feature>
<evidence type="ECO:0000256" key="1">
    <source>
        <dbReference type="SAM" id="MobiDB-lite"/>
    </source>
</evidence>
<accession>A0A8W8M4M5</accession>
<sequence>MGYGQTLAWSLLMILLDMPNIVQSRLFVSYSRSSRTVTNRRITYTQTNSQLMWIFVGFFFGAIILVLLCFFCYIKCRRKPSASGTTGASVTATAGPRYDIDPPQYSQTVEPGHQSLKSPEGPLPPRYSDIINSSGDVTLSQGAIDNPAFTTDDETLTEQNVEVRTDSCNIAVSERPCEIREDHMEEATNENNCKKDKDTPTHDKAGLIDNEVEHSDS</sequence>
<dbReference type="OrthoDB" id="6153168at2759"/>
<keyword evidence="2" id="KW-1133">Transmembrane helix</keyword>
<keyword evidence="2" id="KW-0812">Transmembrane</keyword>
<dbReference type="OMA" id="HEETRHK"/>
<dbReference type="Proteomes" id="UP000005408">
    <property type="component" value="Unassembled WGS sequence"/>
</dbReference>
<dbReference type="EnsemblMetazoa" id="G31279.2">
    <property type="protein sequence ID" value="G31279.2:cds"/>
    <property type="gene ID" value="G31279"/>
</dbReference>
<dbReference type="EnsemblMetazoa" id="G31279.5">
    <property type="protein sequence ID" value="G31279.5:cds"/>
    <property type="gene ID" value="G31279"/>
</dbReference>
<feature type="transmembrane region" description="Helical" evidence="2">
    <location>
        <begin position="51"/>
        <end position="74"/>
    </location>
</feature>
<keyword evidence="3" id="KW-0732">Signal</keyword>